<gene>
    <name evidence="11" type="ORF">GCM10007047_11930</name>
</gene>
<dbReference type="PANTHER" id="PTHR33908:SF3">
    <property type="entry name" value="UNDECAPRENYL PHOSPHATE-ALPHA-4-AMINO-4-DEOXY-L-ARABINOSE ARABINOSYL TRANSFERASE"/>
    <property type="match status" value="1"/>
</dbReference>
<feature type="transmembrane region" description="Helical" evidence="8">
    <location>
        <begin position="358"/>
        <end position="378"/>
    </location>
</feature>
<evidence type="ECO:0000256" key="6">
    <source>
        <dbReference type="ARBA" id="ARBA00022989"/>
    </source>
</evidence>
<feature type="transmembrane region" description="Helical" evidence="8">
    <location>
        <begin position="168"/>
        <end position="184"/>
    </location>
</feature>
<keyword evidence="5 8" id="KW-0812">Transmembrane</keyword>
<dbReference type="AlphaFoldDB" id="A0A8J3GCZ3"/>
<feature type="transmembrane region" description="Helical" evidence="8">
    <location>
        <begin position="12"/>
        <end position="31"/>
    </location>
</feature>
<dbReference type="InterPro" id="IPR050297">
    <property type="entry name" value="LipidA_mod_glycosyltrf_83"/>
</dbReference>
<feature type="transmembrane region" description="Helical" evidence="8">
    <location>
        <begin position="116"/>
        <end position="137"/>
    </location>
</feature>
<evidence type="ECO:0000256" key="5">
    <source>
        <dbReference type="ARBA" id="ARBA00022692"/>
    </source>
</evidence>
<dbReference type="Proteomes" id="UP000642829">
    <property type="component" value="Unassembled WGS sequence"/>
</dbReference>
<dbReference type="GO" id="GO:0005886">
    <property type="term" value="C:plasma membrane"/>
    <property type="evidence" value="ECO:0007669"/>
    <property type="project" value="UniProtKB-SubCell"/>
</dbReference>
<dbReference type="RefSeq" id="WP_189512931.1">
    <property type="nucleotide sequence ID" value="NZ_BMXG01000006.1"/>
</dbReference>
<feature type="transmembrane region" description="Helical" evidence="8">
    <location>
        <begin position="264"/>
        <end position="282"/>
    </location>
</feature>
<keyword evidence="4 11" id="KW-0808">Transferase</keyword>
<sequence>MHLPESTRSLRQDLALLALFFGVLFFGTTWVRPLGNPDEGRYSEIPREMVDGGDWILPRLNGVLYFYKPPLPYWLHASAITVGGHSLWVLRFWPAAISLLGVLGTYLAARHFYGRLAGVFGALILGTSLLFFGLSQVITLDPFVSVFMTLGLYAYLVGLYAPPGNVRRWLFAGFYTGISLAVMSKGFMAIAIPGAIIFLWFLVLNEWRRLRDLHLVMGAVIFLIIVGPWHLAAALANPNWFDFYVIHEHFDRYLHDVSDRTQPFWYFLVLLPIGLLPWTIFLPQTLIDVVKSWGERRERPASWFLLIWAAFVVVFFSLSQSKLPTYILPAMPPLAILMGRYVALRIEERRWEVLRPAIWWLAGLLLVLALVLPVLAWVRSDDMTSGATPWIIVAALMLIVSGGVAIRFLRKKEEALALLTAFAGVVLTLLCFNGLAAQFQQPGTRAFAEFLKPKLQPGDRVYHFADYFQDFPFYLGQPVDLLMQFPNEQTFGVEWEPDQASRYIVDQADIPAAWSAPERQFALAHAEHLPIYQQLFPDLPVYVWMADPNYVLFSNRPMENEPH</sequence>
<evidence type="ECO:0000313" key="12">
    <source>
        <dbReference type="Proteomes" id="UP000642829"/>
    </source>
</evidence>
<protein>
    <submittedName>
        <fullName evidence="11">Glycosyl transferase</fullName>
    </submittedName>
</protein>
<keyword evidence="7 8" id="KW-0472">Membrane</keyword>
<feature type="domain" description="Glycosyltransferase RgtA/B/C/D-like" evidence="9">
    <location>
        <begin position="68"/>
        <end position="229"/>
    </location>
</feature>
<evidence type="ECO:0000256" key="4">
    <source>
        <dbReference type="ARBA" id="ARBA00022679"/>
    </source>
</evidence>
<feature type="transmembrane region" description="Helical" evidence="8">
    <location>
        <begin position="326"/>
        <end position="346"/>
    </location>
</feature>
<proteinExistence type="predicted"/>
<keyword evidence="3" id="KW-0328">Glycosyltransferase</keyword>
<evidence type="ECO:0000256" key="3">
    <source>
        <dbReference type="ARBA" id="ARBA00022676"/>
    </source>
</evidence>
<feature type="transmembrane region" description="Helical" evidence="8">
    <location>
        <begin position="416"/>
        <end position="436"/>
    </location>
</feature>
<keyword evidence="12" id="KW-1185">Reference proteome</keyword>
<evidence type="ECO:0000256" key="7">
    <source>
        <dbReference type="ARBA" id="ARBA00023136"/>
    </source>
</evidence>
<keyword evidence="6 8" id="KW-1133">Transmembrane helix</keyword>
<feature type="transmembrane region" description="Helical" evidence="8">
    <location>
        <begin position="92"/>
        <end position="109"/>
    </location>
</feature>
<feature type="transmembrane region" description="Helical" evidence="8">
    <location>
        <begin position="214"/>
        <end position="236"/>
    </location>
</feature>
<feature type="transmembrane region" description="Helical" evidence="8">
    <location>
        <begin position="303"/>
        <end position="320"/>
    </location>
</feature>
<evidence type="ECO:0000256" key="8">
    <source>
        <dbReference type="SAM" id="Phobius"/>
    </source>
</evidence>
<feature type="transmembrane region" description="Helical" evidence="8">
    <location>
        <begin position="390"/>
        <end position="409"/>
    </location>
</feature>
<evidence type="ECO:0000259" key="9">
    <source>
        <dbReference type="Pfam" id="PF13231"/>
    </source>
</evidence>
<evidence type="ECO:0000259" key="10">
    <source>
        <dbReference type="Pfam" id="PF18583"/>
    </source>
</evidence>
<dbReference type="EMBL" id="BMXG01000006">
    <property type="protein sequence ID" value="GHB97688.1"/>
    <property type="molecule type" value="Genomic_DNA"/>
</dbReference>
<reference evidence="11" key="1">
    <citation type="journal article" date="2014" name="Int. J. Syst. Evol. Microbiol.">
        <title>Complete genome sequence of Corynebacterium casei LMG S-19264T (=DSM 44701T), isolated from a smear-ripened cheese.</title>
        <authorList>
            <consortium name="US DOE Joint Genome Institute (JGI-PGF)"/>
            <person name="Walter F."/>
            <person name="Albersmeier A."/>
            <person name="Kalinowski J."/>
            <person name="Ruckert C."/>
        </authorList>
    </citation>
    <scope>NUCLEOTIDE SEQUENCE</scope>
    <source>
        <strain evidence="11">KCTC 12870</strain>
    </source>
</reference>
<evidence type="ECO:0000256" key="2">
    <source>
        <dbReference type="ARBA" id="ARBA00022475"/>
    </source>
</evidence>
<evidence type="ECO:0000313" key="11">
    <source>
        <dbReference type="EMBL" id="GHB97688.1"/>
    </source>
</evidence>
<feature type="domain" description="Aminoarabinose transferase C-terminal" evidence="10">
    <location>
        <begin position="448"/>
        <end position="554"/>
    </location>
</feature>
<organism evidence="11 12">
    <name type="scientific">Cerasicoccus arenae</name>
    <dbReference type="NCBI Taxonomy" id="424488"/>
    <lineage>
        <taxon>Bacteria</taxon>
        <taxon>Pseudomonadati</taxon>
        <taxon>Verrucomicrobiota</taxon>
        <taxon>Opitutia</taxon>
        <taxon>Puniceicoccales</taxon>
        <taxon>Cerasicoccaceae</taxon>
        <taxon>Cerasicoccus</taxon>
    </lineage>
</organism>
<dbReference type="GO" id="GO:0009103">
    <property type="term" value="P:lipopolysaccharide biosynthetic process"/>
    <property type="evidence" value="ECO:0007669"/>
    <property type="project" value="UniProtKB-ARBA"/>
</dbReference>
<dbReference type="InterPro" id="IPR040845">
    <property type="entry name" value="Arnt_C"/>
</dbReference>
<keyword evidence="2" id="KW-1003">Cell membrane</keyword>
<feature type="transmembrane region" description="Helical" evidence="8">
    <location>
        <begin position="190"/>
        <end position="207"/>
    </location>
</feature>
<comment type="caution">
    <text evidence="11">The sequence shown here is derived from an EMBL/GenBank/DDBJ whole genome shotgun (WGS) entry which is preliminary data.</text>
</comment>
<reference evidence="11" key="2">
    <citation type="submission" date="2020-09" db="EMBL/GenBank/DDBJ databases">
        <authorList>
            <person name="Sun Q."/>
            <person name="Kim S."/>
        </authorList>
    </citation>
    <scope>NUCLEOTIDE SEQUENCE</scope>
    <source>
        <strain evidence="11">KCTC 12870</strain>
    </source>
</reference>
<dbReference type="PANTHER" id="PTHR33908">
    <property type="entry name" value="MANNOSYLTRANSFERASE YKCB-RELATED"/>
    <property type="match status" value="1"/>
</dbReference>
<dbReference type="Pfam" id="PF13231">
    <property type="entry name" value="PMT_2"/>
    <property type="match status" value="1"/>
</dbReference>
<evidence type="ECO:0000256" key="1">
    <source>
        <dbReference type="ARBA" id="ARBA00004651"/>
    </source>
</evidence>
<dbReference type="GO" id="GO:0016763">
    <property type="term" value="F:pentosyltransferase activity"/>
    <property type="evidence" value="ECO:0007669"/>
    <property type="project" value="TreeGrafter"/>
</dbReference>
<dbReference type="GO" id="GO:0010041">
    <property type="term" value="P:response to iron(III) ion"/>
    <property type="evidence" value="ECO:0007669"/>
    <property type="project" value="TreeGrafter"/>
</dbReference>
<accession>A0A8J3GCZ3</accession>
<feature type="transmembrane region" description="Helical" evidence="8">
    <location>
        <begin position="143"/>
        <end position="161"/>
    </location>
</feature>
<comment type="subcellular location">
    <subcellularLocation>
        <location evidence="1">Cell membrane</location>
        <topology evidence="1">Multi-pass membrane protein</topology>
    </subcellularLocation>
</comment>
<name>A0A8J3GCZ3_9BACT</name>
<dbReference type="InterPro" id="IPR038731">
    <property type="entry name" value="RgtA/B/C-like"/>
</dbReference>
<dbReference type="Pfam" id="PF18583">
    <property type="entry name" value="Arnt_C"/>
    <property type="match status" value="1"/>
</dbReference>